<dbReference type="Proteomes" id="UP001501251">
    <property type="component" value="Unassembled WGS sequence"/>
</dbReference>
<accession>A0ABP8ASA0</accession>
<evidence type="ECO:0000313" key="7">
    <source>
        <dbReference type="EMBL" id="GAA4189295.1"/>
    </source>
</evidence>
<dbReference type="EMBL" id="BAABAQ010000003">
    <property type="protein sequence ID" value="GAA4189295.1"/>
    <property type="molecule type" value="Genomic_DNA"/>
</dbReference>
<evidence type="ECO:0000256" key="5">
    <source>
        <dbReference type="SAM" id="MobiDB-lite"/>
    </source>
</evidence>
<gene>
    <name evidence="7" type="ORF">GCM10022252_25960</name>
</gene>
<dbReference type="RefSeq" id="WP_344918046.1">
    <property type="nucleotide sequence ID" value="NZ_BAABAQ010000003.1"/>
</dbReference>
<dbReference type="PANTHER" id="PTHR43117:SF4">
    <property type="entry name" value="OSMOPROTECTANT IMPORT ATP-BINDING PROTEIN OSMV"/>
    <property type="match status" value="1"/>
</dbReference>
<name>A0ABP8ASA0_9ACTN</name>
<dbReference type="GO" id="GO:0005524">
    <property type="term" value="F:ATP binding"/>
    <property type="evidence" value="ECO:0007669"/>
    <property type="project" value="UniProtKB-KW"/>
</dbReference>
<reference evidence="8" key="1">
    <citation type="journal article" date="2019" name="Int. J. Syst. Evol. Microbiol.">
        <title>The Global Catalogue of Microorganisms (GCM) 10K type strain sequencing project: providing services to taxonomists for standard genome sequencing and annotation.</title>
        <authorList>
            <consortium name="The Broad Institute Genomics Platform"/>
            <consortium name="The Broad Institute Genome Sequencing Center for Infectious Disease"/>
            <person name="Wu L."/>
            <person name="Ma J."/>
        </authorList>
    </citation>
    <scope>NUCLEOTIDE SEQUENCE [LARGE SCALE GENOMIC DNA]</scope>
    <source>
        <strain evidence="8">JCM 17388</strain>
    </source>
</reference>
<dbReference type="InterPro" id="IPR017871">
    <property type="entry name" value="ABC_transporter-like_CS"/>
</dbReference>
<dbReference type="SUPFAM" id="SSF52540">
    <property type="entry name" value="P-loop containing nucleoside triphosphate hydrolases"/>
    <property type="match status" value="1"/>
</dbReference>
<keyword evidence="4 7" id="KW-0067">ATP-binding</keyword>
<evidence type="ECO:0000259" key="6">
    <source>
        <dbReference type="PROSITE" id="PS50893"/>
    </source>
</evidence>
<evidence type="ECO:0000256" key="4">
    <source>
        <dbReference type="ARBA" id="ARBA00022840"/>
    </source>
</evidence>
<evidence type="ECO:0000256" key="1">
    <source>
        <dbReference type="ARBA" id="ARBA00005417"/>
    </source>
</evidence>
<feature type="region of interest" description="Disordered" evidence="5">
    <location>
        <begin position="369"/>
        <end position="406"/>
    </location>
</feature>
<dbReference type="InterPro" id="IPR003593">
    <property type="entry name" value="AAA+_ATPase"/>
</dbReference>
<feature type="domain" description="ABC transporter" evidence="6">
    <location>
        <begin position="2"/>
        <end position="237"/>
    </location>
</feature>
<comment type="similarity">
    <text evidence="1">Belongs to the ABC transporter superfamily.</text>
</comment>
<keyword evidence="8" id="KW-1185">Reference proteome</keyword>
<dbReference type="Gene3D" id="3.40.50.300">
    <property type="entry name" value="P-loop containing nucleotide triphosphate hydrolases"/>
    <property type="match status" value="1"/>
</dbReference>
<dbReference type="SMART" id="SM00382">
    <property type="entry name" value="AAA"/>
    <property type="match status" value="1"/>
</dbReference>
<evidence type="ECO:0000313" key="8">
    <source>
        <dbReference type="Proteomes" id="UP001501251"/>
    </source>
</evidence>
<dbReference type="PROSITE" id="PS50893">
    <property type="entry name" value="ABC_TRANSPORTER_2"/>
    <property type="match status" value="1"/>
</dbReference>
<keyword evidence="2" id="KW-0813">Transport</keyword>
<proteinExistence type="inferred from homology"/>
<organism evidence="7 8">
    <name type="scientific">Streptosporangium oxazolinicum</name>
    <dbReference type="NCBI Taxonomy" id="909287"/>
    <lineage>
        <taxon>Bacteria</taxon>
        <taxon>Bacillati</taxon>
        <taxon>Actinomycetota</taxon>
        <taxon>Actinomycetes</taxon>
        <taxon>Streptosporangiales</taxon>
        <taxon>Streptosporangiaceae</taxon>
        <taxon>Streptosporangium</taxon>
    </lineage>
</organism>
<evidence type="ECO:0000256" key="3">
    <source>
        <dbReference type="ARBA" id="ARBA00022741"/>
    </source>
</evidence>
<dbReference type="Pfam" id="PF00005">
    <property type="entry name" value="ABC_tran"/>
    <property type="match status" value="1"/>
</dbReference>
<dbReference type="InterPro" id="IPR003439">
    <property type="entry name" value="ABC_transporter-like_ATP-bd"/>
</dbReference>
<comment type="caution">
    <text evidence="7">The sequence shown here is derived from an EMBL/GenBank/DDBJ whole genome shotgun (WGS) entry which is preliminary data.</text>
</comment>
<protein>
    <submittedName>
        <fullName evidence="7">ABC transporter ATP-binding protein</fullName>
    </submittedName>
</protein>
<keyword evidence="3" id="KW-0547">Nucleotide-binding</keyword>
<sequence length="406" mass="42688">MITFNGVTKRYADGTVAVDNLSLEVPTGEITVFVGPSGCGKTTSLRMINRMIDASEGQILLDGVDVKTIDPPTLRRGIGYVIQQAGLFPHRKIVDNVATVPVLLGWDKKKARDRAMELLERVGLDLKMADRYPFQLSGGQQQRVGVARALAADPPVLLMDEPFSAVDPIVRTSLQEELLRLQAELNKTIVFVTHDIDEAVKLGDRVAVLRVGGHLAQLDDPATLLARPADDFVREFLGRDRGIRRLSFVSDEGVRLRTDLLVPVSADTASARAIGEPWLAVVDEEKRPLGWAAVKDLPESGTLADAELAPYGTFVSGRDSLRAALDATLLSPSGNAVAVDGAGRAVGAATREALDEALTKVTGSVGIAESAGDAESDGGPARGAGSTGSTDGPARGADGVAGGVDG</sequence>
<dbReference type="PANTHER" id="PTHR43117">
    <property type="entry name" value="OSMOPROTECTANT IMPORT ATP-BINDING PROTEIN OSMV"/>
    <property type="match status" value="1"/>
</dbReference>
<dbReference type="PROSITE" id="PS00211">
    <property type="entry name" value="ABC_TRANSPORTER_1"/>
    <property type="match status" value="1"/>
</dbReference>
<evidence type="ECO:0000256" key="2">
    <source>
        <dbReference type="ARBA" id="ARBA00022448"/>
    </source>
</evidence>
<dbReference type="InterPro" id="IPR027417">
    <property type="entry name" value="P-loop_NTPase"/>
</dbReference>